<protein>
    <recommendedName>
        <fullName evidence="4">DUF3139 domain-containing protein</fullName>
    </recommendedName>
</protein>
<proteinExistence type="predicted"/>
<evidence type="ECO:0000313" key="3">
    <source>
        <dbReference type="Proteomes" id="UP001316087"/>
    </source>
</evidence>
<evidence type="ECO:0000313" key="2">
    <source>
        <dbReference type="EMBL" id="MCH7321414.1"/>
    </source>
</evidence>
<feature type="transmembrane region" description="Helical" evidence="1">
    <location>
        <begin position="6"/>
        <end position="26"/>
    </location>
</feature>
<evidence type="ECO:0008006" key="4">
    <source>
        <dbReference type="Google" id="ProtNLM"/>
    </source>
</evidence>
<dbReference type="Proteomes" id="UP001316087">
    <property type="component" value="Unassembled WGS sequence"/>
</dbReference>
<keyword evidence="3" id="KW-1185">Reference proteome</keyword>
<dbReference type="RefSeq" id="WP_241368443.1">
    <property type="nucleotide sequence ID" value="NZ_JAKZFC010000001.1"/>
</dbReference>
<keyword evidence="1" id="KW-0812">Transmembrane</keyword>
<dbReference type="EMBL" id="JAKZFC010000001">
    <property type="protein sequence ID" value="MCH7321414.1"/>
    <property type="molecule type" value="Genomic_DNA"/>
</dbReference>
<accession>A0ABS9UB61</accession>
<keyword evidence="1" id="KW-0472">Membrane</keyword>
<keyword evidence="1" id="KW-1133">Transmembrane helix</keyword>
<reference evidence="2 3" key="1">
    <citation type="submission" date="2022-03" db="EMBL/GenBank/DDBJ databases">
        <authorList>
            <person name="Jo J.-H."/>
            <person name="Im W.-T."/>
        </authorList>
    </citation>
    <scope>NUCLEOTIDE SEQUENCE [LARGE SCALE GENOMIC DNA]</scope>
    <source>
        <strain evidence="2 3">MA9</strain>
    </source>
</reference>
<gene>
    <name evidence="2" type="ORF">LZ480_05860</name>
</gene>
<sequence length="103" mass="12017">MVKLNIFKIGFVAILLVVFIGFGIMLTNVTIYTTADLESQQIIEENDNYYLLFDDRKLKLSENSLKQLELDKFPTYKLTYSYNKLIENKGKVLRLEVYGKQVP</sequence>
<name>A0ABS9UB61_9BACL</name>
<comment type="caution">
    <text evidence="2">The sequence shown here is derived from an EMBL/GenBank/DDBJ whole genome shotgun (WGS) entry which is preliminary data.</text>
</comment>
<evidence type="ECO:0000256" key="1">
    <source>
        <dbReference type="SAM" id="Phobius"/>
    </source>
</evidence>
<organism evidence="2 3">
    <name type="scientific">Solibacillus palustris</name>
    <dbReference type="NCBI Taxonomy" id="2908203"/>
    <lineage>
        <taxon>Bacteria</taxon>
        <taxon>Bacillati</taxon>
        <taxon>Bacillota</taxon>
        <taxon>Bacilli</taxon>
        <taxon>Bacillales</taxon>
        <taxon>Caryophanaceae</taxon>
        <taxon>Solibacillus</taxon>
    </lineage>
</organism>